<dbReference type="FunFam" id="3.40.50.300:FF:000901">
    <property type="entry name" value="Chromosome partition protein Smc"/>
    <property type="match status" value="1"/>
</dbReference>
<dbReference type="GO" id="GO:0005694">
    <property type="term" value="C:chromosome"/>
    <property type="evidence" value="ECO:0007669"/>
    <property type="project" value="InterPro"/>
</dbReference>
<dbReference type="PANTHER" id="PTHR43977">
    <property type="entry name" value="STRUCTURAL MAINTENANCE OF CHROMOSOMES PROTEIN 3"/>
    <property type="match status" value="1"/>
</dbReference>
<dbReference type="InterPro" id="IPR011890">
    <property type="entry name" value="SMC_prok"/>
</dbReference>
<keyword evidence="4 7" id="KW-0067">ATP-binding</keyword>
<evidence type="ECO:0000256" key="4">
    <source>
        <dbReference type="ARBA" id="ARBA00022840"/>
    </source>
</evidence>
<comment type="caution">
    <text evidence="10">The sequence shown here is derived from an EMBL/GenBank/DDBJ whole genome shotgun (WGS) entry which is preliminary data.</text>
</comment>
<dbReference type="GO" id="GO:0005737">
    <property type="term" value="C:cytoplasm"/>
    <property type="evidence" value="ECO:0007669"/>
    <property type="project" value="UniProtKB-SubCell"/>
</dbReference>
<dbReference type="InterPro" id="IPR024704">
    <property type="entry name" value="SMC"/>
</dbReference>
<feature type="region of interest" description="Disordered" evidence="8">
    <location>
        <begin position="1107"/>
        <end position="1133"/>
    </location>
</feature>
<feature type="compositionally biased region" description="Basic and acidic residues" evidence="8">
    <location>
        <begin position="319"/>
        <end position="331"/>
    </location>
</feature>
<dbReference type="InterPro" id="IPR036277">
    <property type="entry name" value="SMC_hinge_sf"/>
</dbReference>
<dbReference type="SMART" id="SM00968">
    <property type="entry name" value="SMC_hinge"/>
    <property type="match status" value="1"/>
</dbReference>
<feature type="compositionally biased region" description="Gly residues" evidence="8">
    <location>
        <begin position="728"/>
        <end position="742"/>
    </location>
</feature>
<dbReference type="Proteomes" id="UP000095705">
    <property type="component" value="Unassembled WGS sequence"/>
</dbReference>
<feature type="compositionally biased region" description="Low complexity" evidence="8">
    <location>
        <begin position="652"/>
        <end position="697"/>
    </location>
</feature>
<comment type="function">
    <text evidence="7">Required for chromosome condensation and partitioning.</text>
</comment>
<dbReference type="GO" id="GO:0005524">
    <property type="term" value="F:ATP binding"/>
    <property type="evidence" value="ECO:0007669"/>
    <property type="project" value="UniProtKB-UniRule"/>
</dbReference>
<comment type="subcellular location">
    <subcellularLocation>
        <location evidence="1 7">Cytoplasm</location>
    </subcellularLocation>
</comment>
<evidence type="ECO:0000259" key="9">
    <source>
        <dbReference type="SMART" id="SM00968"/>
    </source>
</evidence>
<sequence length="1486" mass="154230">MHLKSLTLRGFKSFASATTLRFEPGITCVVGPNGSGKSNVVDALSWVMGEQGAKSLRGGKMEDVIFAGTTGRPPLGRAEVSLTIDNSDGALPIDYAEVTITRIMFRGGSSEYQINGDTCRLLDIQELLSDSGIGREMHVIVGQGQLDSVLHADPMGRRAFIEEAAGVLKHRKRKEKALRKLDAMQANLARVQDLNDELRRRLKPLGRQAAVARRAAVIQADLRDARLRLLADDLVTLRRALDAEIADEAALKERKEAAEARLAQALRREAELEEAVRELAPRLQRAQQTWYELSQLAERVRGTASLADARVKSATAPAEEERRGRDPEDLEKEAARIREQEAELTAALEAAAYALEDTAAHRAELERELAEEERRLRDAARAIADRREALARLTGRLGAARSRAGAAQAEIDRLVAARDEAEVRAAAAQEEYEALAREVGGLDEPAEEDEYEAARAALAEAEAALAAARDAVTSAERSRAAVSARRDALALGLRRKDGTGALLAARERLAGLLGPAAERLSVTPGYEAAVAAALGSAADALAVSSPASAAEAIRHLRTTDAGRATFLITPPPPTVPPQPPAPAPASGPGQAAGSAPAQAPATGPAQAAGSALGLPGQIPASGSGAVAGQVPAAGSGQTPGSAPAQTPGSAVGQTPASAPGQAPGSAVGQAPGSALGLPGQAPASGSGAVAGQAPAAGPGQGSGPGPGSGPGRVEAAGPGPAPATGAGAPPGLGSASGLGGQSGRSPDLVVAADVGVPGRASAGVGGVFPHPAPSRDRALPGPAPQTPAGLEVPPHGTPAHPDIRDTRSADPDPAEGTPGQSPGESVAWGGGQSPGTGPAGGPSTGPAGDAVGEPRVGPAGRPSTGSADAPVGAPSVGSAGGAGAVADVVGVGELVGGDPEARRAVAWVLRGYFVVGTLDEAEAFVAARPEAVAVTVEGDVLGAHLAHGGSAGAPSLIEVQAAVDEAAAELARLDGRCRELTGAQAAAQAGRQDAAALVEELAERRRAGERARAGVAQQLGRLAGQAKGAAGEAERSATAAAKAQDALEQALLEVEECAEQLATAEEMPAEEEPDTSRRDRLAADGANARQTEMEARLQLRTHEERVKGLAGRADSLDRAARAERESRTRAERRRARLRHEAEVARAVADGARQLLAHVEVSLGRADAERAGAEHAKGLRERELAEARNSGRDLKGELDKLTDSVHRGEVLGAEKRLRIEAVEAKALEEFGMASAGLVAEYGPDQPVPPSPPAEGEALPEDPQDPRNLPGPFVRAQQEKRLRAAERAYQQLGKVNPLALEEFAALEERHQFLSEQLEDLRKTRADLLQVVKEVDERVEQVFTEAYRDTAREFEGVFSRLFPGGEGRLILTDPDNMLTTGVDVEARPPGKKVKRLSLLSGGERSLTAVALLVSIFKARPSPFYVMDEVEAALDDTNLQRLIRIMEELQESSQLIVITHQKRTMEVADALYGVSMQGDGVSKVISQRLR</sequence>
<dbReference type="Pfam" id="PF06470">
    <property type="entry name" value="SMC_hinge"/>
    <property type="match status" value="1"/>
</dbReference>
<proteinExistence type="inferred from homology"/>
<evidence type="ECO:0000256" key="5">
    <source>
        <dbReference type="ARBA" id="ARBA00023054"/>
    </source>
</evidence>
<accession>A0A1E5PWL5</accession>
<dbReference type="GO" id="GO:0003677">
    <property type="term" value="F:DNA binding"/>
    <property type="evidence" value="ECO:0007669"/>
    <property type="project" value="UniProtKB-UniRule"/>
</dbReference>
<feature type="region of interest" description="Disordered" evidence="8">
    <location>
        <begin position="1064"/>
        <end position="1089"/>
    </location>
</feature>
<dbReference type="Gene3D" id="1.20.1060.20">
    <property type="match status" value="1"/>
</dbReference>
<feature type="compositionally biased region" description="Basic and acidic residues" evidence="8">
    <location>
        <begin position="801"/>
        <end position="810"/>
    </location>
</feature>
<feature type="compositionally biased region" description="Low complexity" evidence="8">
    <location>
        <begin position="711"/>
        <end position="727"/>
    </location>
</feature>
<evidence type="ECO:0000313" key="10">
    <source>
        <dbReference type="EMBL" id="OEJ33921.1"/>
    </source>
</evidence>
<comment type="subunit">
    <text evidence="7">Homodimer.</text>
</comment>
<dbReference type="HAMAP" id="MF_01894">
    <property type="entry name" value="Smc_prok"/>
    <property type="match status" value="1"/>
</dbReference>
<feature type="compositionally biased region" description="Basic and acidic residues" evidence="8">
    <location>
        <begin position="1114"/>
        <end position="1129"/>
    </location>
</feature>
<feature type="region of interest" description="Disordered" evidence="8">
    <location>
        <begin position="1238"/>
        <end position="1270"/>
    </location>
</feature>
<dbReference type="InterPro" id="IPR027417">
    <property type="entry name" value="P-loop_NTPase"/>
</dbReference>
<feature type="compositionally biased region" description="Low complexity" evidence="8">
    <location>
        <begin position="586"/>
        <end position="611"/>
    </location>
</feature>
<dbReference type="GO" id="GO:0007059">
    <property type="term" value="P:chromosome segregation"/>
    <property type="evidence" value="ECO:0007669"/>
    <property type="project" value="UniProtKB-UniRule"/>
</dbReference>
<evidence type="ECO:0000256" key="8">
    <source>
        <dbReference type="SAM" id="MobiDB-lite"/>
    </source>
</evidence>
<feature type="compositionally biased region" description="Polar residues" evidence="8">
    <location>
        <begin position="635"/>
        <end position="648"/>
    </location>
</feature>
<feature type="compositionally biased region" description="Gly residues" evidence="8">
    <location>
        <begin position="698"/>
        <end position="710"/>
    </location>
</feature>
<feature type="coiled-coil region" evidence="7">
    <location>
        <begin position="241"/>
        <end position="275"/>
    </location>
</feature>
<feature type="compositionally biased region" description="Gly residues" evidence="8">
    <location>
        <begin position="828"/>
        <end position="843"/>
    </location>
</feature>
<organism evidence="10 11">
    <name type="scientific">Streptomyces subrutilus</name>
    <dbReference type="NCBI Taxonomy" id="36818"/>
    <lineage>
        <taxon>Bacteria</taxon>
        <taxon>Bacillati</taxon>
        <taxon>Actinomycetota</taxon>
        <taxon>Actinomycetes</taxon>
        <taxon>Kitasatosporales</taxon>
        <taxon>Streptomycetaceae</taxon>
        <taxon>Streptomyces</taxon>
    </lineage>
</organism>
<dbReference type="SUPFAM" id="SSF52540">
    <property type="entry name" value="P-loop containing nucleoside triphosphate hydrolases"/>
    <property type="match status" value="1"/>
</dbReference>
<feature type="compositionally biased region" description="Pro residues" evidence="8">
    <location>
        <begin position="569"/>
        <end position="585"/>
    </location>
</feature>
<dbReference type="SUPFAM" id="SSF75553">
    <property type="entry name" value="Smc hinge domain"/>
    <property type="match status" value="2"/>
</dbReference>
<keyword evidence="2 7" id="KW-0963">Cytoplasm</keyword>
<feature type="coiled-coil region" evidence="7">
    <location>
        <begin position="956"/>
        <end position="983"/>
    </location>
</feature>
<keyword evidence="6 7" id="KW-0238">DNA-binding</keyword>
<dbReference type="GO" id="GO:0006260">
    <property type="term" value="P:DNA replication"/>
    <property type="evidence" value="ECO:0007669"/>
    <property type="project" value="UniProtKB-UniRule"/>
</dbReference>
<dbReference type="CDD" id="cd03278">
    <property type="entry name" value="ABC_SMC_barmotin"/>
    <property type="match status" value="2"/>
</dbReference>
<dbReference type="STRING" id="36818.BGK67_23595"/>
<dbReference type="InterPro" id="IPR003395">
    <property type="entry name" value="RecF/RecN/SMC_N"/>
</dbReference>
<feature type="region of interest" description="Disordered" evidence="8">
    <location>
        <begin position="764"/>
        <end position="881"/>
    </location>
</feature>
<dbReference type="InterPro" id="IPR010935">
    <property type="entry name" value="SMC_hinge"/>
</dbReference>
<feature type="binding site" evidence="7">
    <location>
        <begin position="32"/>
        <end position="39"/>
    </location>
    <ligand>
        <name>ATP</name>
        <dbReference type="ChEBI" id="CHEBI:30616"/>
    </ligand>
</feature>
<dbReference type="OrthoDB" id="9808768at2"/>
<feature type="coiled-coil region" evidence="7">
    <location>
        <begin position="167"/>
        <end position="201"/>
    </location>
</feature>
<feature type="coiled-coil region" evidence="7">
    <location>
        <begin position="1273"/>
        <end position="1335"/>
    </location>
</feature>
<dbReference type="Pfam" id="PF02463">
    <property type="entry name" value="SMC_N"/>
    <property type="match status" value="1"/>
</dbReference>
<evidence type="ECO:0000256" key="1">
    <source>
        <dbReference type="ARBA" id="ARBA00004496"/>
    </source>
</evidence>
<dbReference type="Gene3D" id="3.40.50.300">
    <property type="entry name" value="P-loop containing nucleotide triphosphate hydrolases"/>
    <property type="match status" value="2"/>
</dbReference>
<gene>
    <name evidence="7" type="primary">smc</name>
    <name evidence="10" type="ORF">BGK67_23595</name>
</gene>
<comment type="domain">
    <text evidence="7">Contains large globular domains required for ATP hydrolysis at each terminus and a third globular domain forming a flexible hinge near the middle of the molecule. These domains are separated by coiled-coil structures.</text>
</comment>
<dbReference type="GO" id="GO:0030261">
    <property type="term" value="P:chromosome condensation"/>
    <property type="evidence" value="ECO:0007669"/>
    <property type="project" value="InterPro"/>
</dbReference>
<dbReference type="PIRSF" id="PIRSF005719">
    <property type="entry name" value="SMC"/>
    <property type="match status" value="1"/>
</dbReference>
<dbReference type="EMBL" id="MEHK01000001">
    <property type="protein sequence ID" value="OEJ33921.1"/>
    <property type="molecule type" value="Genomic_DNA"/>
</dbReference>
<keyword evidence="11" id="KW-1185">Reference proteome</keyword>
<keyword evidence="3 7" id="KW-0547">Nucleotide-binding</keyword>
<comment type="similarity">
    <text evidence="7">Belongs to the SMC family.</text>
</comment>
<dbReference type="GO" id="GO:0007062">
    <property type="term" value="P:sister chromatid cohesion"/>
    <property type="evidence" value="ECO:0007669"/>
    <property type="project" value="InterPro"/>
</dbReference>
<feature type="region of interest" description="Disordered" evidence="8">
    <location>
        <begin position="307"/>
        <end position="331"/>
    </location>
</feature>
<evidence type="ECO:0000256" key="3">
    <source>
        <dbReference type="ARBA" id="ARBA00022741"/>
    </source>
</evidence>
<feature type="domain" description="SMC hinge" evidence="9">
    <location>
        <begin position="510"/>
        <end position="925"/>
    </location>
</feature>
<name>A0A1E5PWL5_9ACTN</name>
<evidence type="ECO:0000313" key="11">
    <source>
        <dbReference type="Proteomes" id="UP000095705"/>
    </source>
</evidence>
<evidence type="ECO:0000256" key="2">
    <source>
        <dbReference type="ARBA" id="ARBA00022490"/>
    </source>
</evidence>
<dbReference type="RefSeq" id="WP_069922123.1">
    <property type="nucleotide sequence ID" value="NZ_MEHK01000001.1"/>
</dbReference>
<protein>
    <recommendedName>
        <fullName evidence="7">Chromosome partition protein Smc</fullName>
    </recommendedName>
</protein>
<evidence type="ECO:0000256" key="6">
    <source>
        <dbReference type="ARBA" id="ARBA00023125"/>
    </source>
</evidence>
<reference evidence="10 11" key="1">
    <citation type="submission" date="2016-08" db="EMBL/GenBank/DDBJ databases">
        <title>The complete genome of Streptomyces subrutilus 10-1-1.</title>
        <authorList>
            <person name="Chen X."/>
        </authorList>
    </citation>
    <scope>NUCLEOTIDE SEQUENCE [LARGE SCALE GENOMIC DNA]</scope>
    <source>
        <strain evidence="10 11">10-1-1</strain>
    </source>
</reference>
<dbReference type="FunFam" id="3.40.50.300:FF:000984">
    <property type="entry name" value="Chromosome partition protein Smc"/>
    <property type="match status" value="1"/>
</dbReference>
<evidence type="ECO:0000256" key="7">
    <source>
        <dbReference type="HAMAP-Rule" id="MF_01894"/>
    </source>
</evidence>
<dbReference type="GO" id="GO:0016887">
    <property type="term" value="F:ATP hydrolysis activity"/>
    <property type="evidence" value="ECO:0007669"/>
    <property type="project" value="InterPro"/>
</dbReference>
<feature type="region of interest" description="Disordered" evidence="8">
    <location>
        <begin position="564"/>
        <end position="746"/>
    </location>
</feature>
<keyword evidence="5 7" id="KW-0175">Coiled coil</keyword>